<reference evidence="3" key="1">
    <citation type="submission" date="2025-08" db="UniProtKB">
        <authorList>
            <consortium name="RefSeq"/>
        </authorList>
    </citation>
    <scope>IDENTIFICATION</scope>
    <source>
        <tissue evidence="3">Whole organism</tissue>
    </source>
</reference>
<feature type="chain" id="PRO_5038627727" evidence="1">
    <location>
        <begin position="21"/>
        <end position="194"/>
    </location>
</feature>
<evidence type="ECO:0000313" key="3">
    <source>
        <dbReference type="RefSeq" id="XP_052130011.1"/>
    </source>
</evidence>
<dbReference type="AlphaFoldDB" id="A0A9C6X6G1"/>
<keyword evidence="2" id="KW-1185">Reference proteome</keyword>
<keyword evidence="1" id="KW-0732">Signal</keyword>
<name>A0A9C6X6G1_FRAOC</name>
<feature type="signal peptide" evidence="1">
    <location>
        <begin position="1"/>
        <end position="20"/>
    </location>
</feature>
<protein>
    <submittedName>
        <fullName evidence="3">Uncharacterized protein LOC127751074</fullName>
    </submittedName>
</protein>
<dbReference type="GeneID" id="127751074"/>
<evidence type="ECO:0000256" key="1">
    <source>
        <dbReference type="SAM" id="SignalP"/>
    </source>
</evidence>
<dbReference type="KEGG" id="foc:127751074"/>
<dbReference type="RefSeq" id="XP_052130011.1">
    <property type="nucleotide sequence ID" value="XM_052274051.1"/>
</dbReference>
<accession>A0A9C6X6G1</accession>
<sequence>MTCTAMAHVLATFCIVSATAKSIPSFAGPYIPVVQKIYMCGKNPSENPALFFLKVSHFNPVKPHEKQNITGNITLPFGADDSYWVQTRVDKWSGNQWKENFFVFRFPGGICTSGRANAPDVFRVLFNHTITSGPCFIKPGLYSVNNEPISWRLPNIPALPYGSYRIWCKMGQISQETVSCQLCLEVSANPEMTL</sequence>
<evidence type="ECO:0000313" key="2">
    <source>
        <dbReference type="Proteomes" id="UP000504606"/>
    </source>
</evidence>
<dbReference type="Proteomes" id="UP000504606">
    <property type="component" value="Unplaced"/>
</dbReference>
<dbReference type="OrthoDB" id="8179976at2759"/>
<organism evidence="2 3">
    <name type="scientific">Frankliniella occidentalis</name>
    <name type="common">Western flower thrips</name>
    <name type="synonym">Euthrips occidentalis</name>
    <dbReference type="NCBI Taxonomy" id="133901"/>
    <lineage>
        <taxon>Eukaryota</taxon>
        <taxon>Metazoa</taxon>
        <taxon>Ecdysozoa</taxon>
        <taxon>Arthropoda</taxon>
        <taxon>Hexapoda</taxon>
        <taxon>Insecta</taxon>
        <taxon>Pterygota</taxon>
        <taxon>Neoptera</taxon>
        <taxon>Paraneoptera</taxon>
        <taxon>Thysanoptera</taxon>
        <taxon>Terebrantia</taxon>
        <taxon>Thripoidea</taxon>
        <taxon>Thripidae</taxon>
        <taxon>Frankliniella</taxon>
    </lineage>
</organism>
<gene>
    <name evidence="3" type="primary">LOC127751074</name>
</gene>
<proteinExistence type="predicted"/>